<evidence type="ECO:0000313" key="1">
    <source>
        <dbReference type="EnsemblPlants" id="QL10p001520:mrna"/>
    </source>
</evidence>
<dbReference type="EMBL" id="LRBV02000010">
    <property type="status" value="NOT_ANNOTATED_CDS"/>
    <property type="molecule type" value="Genomic_DNA"/>
</dbReference>
<dbReference type="AlphaFoldDB" id="A0A7N2MNC2"/>
<dbReference type="Gene3D" id="3.30.565.10">
    <property type="entry name" value="Histidine kinase-like ATPase, C-terminal domain"/>
    <property type="match status" value="1"/>
</dbReference>
<dbReference type="GeneID" id="115965592"/>
<dbReference type="InterPro" id="IPR036890">
    <property type="entry name" value="HATPase_C_sf"/>
</dbReference>
<keyword evidence="2" id="KW-1185">Reference proteome</keyword>
<organism evidence="1 2">
    <name type="scientific">Quercus lobata</name>
    <name type="common">Valley oak</name>
    <dbReference type="NCBI Taxonomy" id="97700"/>
    <lineage>
        <taxon>Eukaryota</taxon>
        <taxon>Viridiplantae</taxon>
        <taxon>Streptophyta</taxon>
        <taxon>Embryophyta</taxon>
        <taxon>Tracheophyta</taxon>
        <taxon>Spermatophyta</taxon>
        <taxon>Magnoliopsida</taxon>
        <taxon>eudicotyledons</taxon>
        <taxon>Gunneridae</taxon>
        <taxon>Pentapetalae</taxon>
        <taxon>rosids</taxon>
        <taxon>fabids</taxon>
        <taxon>Fagales</taxon>
        <taxon>Fagaceae</taxon>
        <taxon>Quercus</taxon>
    </lineage>
</organism>
<dbReference type="InParanoid" id="A0A7N2MNC2"/>
<reference evidence="1 2" key="1">
    <citation type="journal article" date="2016" name="G3 (Bethesda)">
        <title>First Draft Assembly and Annotation of the Genome of a California Endemic Oak Quercus lobata Nee (Fagaceae).</title>
        <authorList>
            <person name="Sork V.L."/>
            <person name="Fitz-Gibbon S.T."/>
            <person name="Puiu D."/>
            <person name="Crepeau M."/>
            <person name="Gugger P.F."/>
            <person name="Sherman R."/>
            <person name="Stevens K."/>
            <person name="Langley C.H."/>
            <person name="Pellegrini M."/>
            <person name="Salzberg S.L."/>
        </authorList>
    </citation>
    <scope>NUCLEOTIDE SEQUENCE [LARGE SCALE GENOMIC DNA]</scope>
    <source>
        <strain evidence="1 2">cv. SW786</strain>
    </source>
</reference>
<dbReference type="RefSeq" id="XP_030940711.1">
    <property type="nucleotide sequence ID" value="XM_031084851.1"/>
</dbReference>
<accession>A0A7N2MNC2</accession>
<dbReference type="SUPFAM" id="SSF55874">
    <property type="entry name" value="ATPase domain of HSP90 chaperone/DNA topoisomerase II/histidine kinase"/>
    <property type="match status" value="1"/>
</dbReference>
<proteinExistence type="predicted"/>
<dbReference type="PANTHER" id="PTHR32387:SF3">
    <property type="entry name" value="ATP_DNA BINDING PROTEIN"/>
    <property type="match status" value="1"/>
</dbReference>
<dbReference type="Gramene" id="QL10p001520:mrna">
    <property type="protein sequence ID" value="QL10p001520:mrna"/>
    <property type="gene ID" value="QL10p001520"/>
</dbReference>
<dbReference type="Proteomes" id="UP000594261">
    <property type="component" value="Chromosome 10"/>
</dbReference>
<reference evidence="1" key="2">
    <citation type="submission" date="2021-01" db="UniProtKB">
        <authorList>
            <consortium name="EnsemblPlants"/>
        </authorList>
    </citation>
    <scope>IDENTIFICATION</scope>
</reference>
<protein>
    <submittedName>
        <fullName evidence="1">Uncharacterized protein</fullName>
    </submittedName>
</protein>
<dbReference type="OrthoDB" id="1262810at2759"/>
<dbReference type="OMA" id="ISAQPCI"/>
<gene>
    <name evidence="1" type="primary">LOC115965592</name>
</gene>
<dbReference type="KEGG" id="qlo:115965592"/>
<dbReference type="InterPro" id="IPR052957">
    <property type="entry name" value="Auxin_embryo_med"/>
</dbReference>
<dbReference type="EnsemblPlants" id="QL10p001520:mrna">
    <property type="protein sequence ID" value="QL10p001520:mrna"/>
    <property type="gene ID" value="QL10p001520"/>
</dbReference>
<evidence type="ECO:0000313" key="2">
    <source>
        <dbReference type="Proteomes" id="UP000594261"/>
    </source>
</evidence>
<dbReference type="PANTHER" id="PTHR32387">
    <property type="entry name" value="WU:FJ29H11"/>
    <property type="match status" value="1"/>
</dbReference>
<sequence>MPRMHIFSWNSFSVGQSTKKGNKKRGYIGEKGIGFKSVFLVSSQPYIFSNGYQIRFNEDPCPHCKLGYIVPEWVEENPSLSYIKEIYGSGTTLPTTTIVLPLKFDKVKSVKHELSNAHPEVLLFLSKIRRLSVREHNKDPRLNTVSAIAITSETELVVRKNIDAVSYTFHLSADEKDKGYEGECNYFMWKQKFPVKQENKVERRMEVEELVITLAFPFEERLHGGMSSPGIYAYLPTEMVTNFPFIIQADFFLASSRETILLDNKWNQGIIDCIPSAFINAFVSLIKNSENAPVSSLAPMFKFIPIDSSSYQQLNVVKESIKSKLLEESILSSDFFNKAS</sequence>
<name>A0A7N2MNC2_QUELO</name>